<dbReference type="Gene3D" id="3.30.70.1070">
    <property type="entry name" value="Sporulation related repeat"/>
    <property type="match status" value="1"/>
</dbReference>
<keyword evidence="2" id="KW-1133">Transmembrane helix</keyword>
<keyword evidence="5" id="KW-1185">Reference proteome</keyword>
<dbReference type="PANTHER" id="PTHR38687:SF1">
    <property type="entry name" value="CELL DIVISION PROTEIN DEDD"/>
    <property type="match status" value="1"/>
</dbReference>
<organism evidence="4 5">
    <name type="scientific">Collimonas arenae</name>
    <dbReference type="NCBI Taxonomy" id="279058"/>
    <lineage>
        <taxon>Bacteria</taxon>
        <taxon>Pseudomonadati</taxon>
        <taxon>Pseudomonadota</taxon>
        <taxon>Betaproteobacteria</taxon>
        <taxon>Burkholderiales</taxon>
        <taxon>Oxalobacteraceae</taxon>
        <taxon>Collimonas</taxon>
    </lineage>
</organism>
<dbReference type="InterPro" id="IPR052521">
    <property type="entry name" value="Cell_div_SPOR-domain"/>
</dbReference>
<dbReference type="GO" id="GO:0032153">
    <property type="term" value="C:cell division site"/>
    <property type="evidence" value="ECO:0007669"/>
    <property type="project" value="TreeGrafter"/>
</dbReference>
<evidence type="ECO:0000256" key="2">
    <source>
        <dbReference type="SAM" id="Phobius"/>
    </source>
</evidence>
<feature type="region of interest" description="Disordered" evidence="1">
    <location>
        <begin position="182"/>
        <end position="252"/>
    </location>
</feature>
<dbReference type="STRING" id="279058.LT85_2742"/>
<keyword evidence="2" id="KW-0472">Membrane</keyword>
<feature type="compositionally biased region" description="Basic and acidic residues" evidence="1">
    <location>
        <begin position="202"/>
        <end position="220"/>
    </location>
</feature>
<proteinExistence type="predicted"/>
<dbReference type="InterPro" id="IPR036680">
    <property type="entry name" value="SPOR-like_sf"/>
</dbReference>
<feature type="compositionally biased region" description="Low complexity" evidence="1">
    <location>
        <begin position="183"/>
        <end position="196"/>
    </location>
</feature>
<dbReference type="SUPFAM" id="SSF110997">
    <property type="entry name" value="Sporulation related repeat"/>
    <property type="match status" value="1"/>
</dbReference>
<dbReference type="KEGG" id="care:LT85_2742"/>
<feature type="region of interest" description="Disordered" evidence="1">
    <location>
        <begin position="107"/>
        <end position="165"/>
    </location>
</feature>
<feature type="compositionally biased region" description="Low complexity" evidence="1">
    <location>
        <begin position="142"/>
        <end position="165"/>
    </location>
</feature>
<evidence type="ECO:0000259" key="3">
    <source>
        <dbReference type="PROSITE" id="PS51724"/>
    </source>
</evidence>
<dbReference type="PANTHER" id="PTHR38687">
    <property type="entry name" value="CELL DIVISION PROTEIN DEDD-RELATED"/>
    <property type="match status" value="1"/>
</dbReference>
<evidence type="ECO:0000256" key="1">
    <source>
        <dbReference type="SAM" id="MobiDB-lite"/>
    </source>
</evidence>
<dbReference type="Pfam" id="PF05036">
    <property type="entry name" value="SPOR"/>
    <property type="match status" value="1"/>
</dbReference>
<dbReference type="PROSITE" id="PS51724">
    <property type="entry name" value="SPOR"/>
    <property type="match status" value="1"/>
</dbReference>
<sequence>MGLFSFLRKNKQQTDPDQGVYRSKADTGIGPDAEQAELPLRARKARASKAANQQNEAVDPVLPEKKRARRRLVGAVALVLAVVIVLPMILDSEPKPLAEDIAIQIPSRDKPEASAAASVNSGGLDQQEEIVDPASSAPATQAPVKPSTTASSAPAASKPAAAEKPPAAITPIMPSVATPPPVAAVTPVAPSSAAPTPVTPKPETKPKPEVKPKAESKPKPEPAPAADKSDDSARALAILDGHSDTAPAPAAEKKPGKFVLQVAALASQDKVDELQGKLKEAGIRSYTQKVPTSAGERIRIRVGPFSSKEDAEKTRAKLAKLGLNGSLIPG</sequence>
<feature type="transmembrane region" description="Helical" evidence="2">
    <location>
        <begin position="72"/>
        <end position="90"/>
    </location>
</feature>
<dbReference type="HOGENOM" id="CLU_068683_0_0_4"/>
<dbReference type="AlphaFoldDB" id="A0A0A1FDN1"/>
<reference evidence="5" key="1">
    <citation type="journal article" date="2014" name="Soil Biol. Biochem.">
        <title>Structure and function of bacterial communities in ageing soils: Insights from the Mendocino ecological staircase.</title>
        <authorList>
            <person name="Uroz S."/>
            <person name="Tech J.J."/>
            <person name="Sawaya N.A."/>
            <person name="Frey-Klett P."/>
            <person name="Leveau J.H.J."/>
        </authorList>
    </citation>
    <scope>NUCLEOTIDE SEQUENCE [LARGE SCALE GENOMIC DNA]</scope>
    <source>
        <strain evidence="5">Cal35</strain>
    </source>
</reference>
<keyword evidence="2" id="KW-0812">Transmembrane</keyword>
<accession>A0A0A1FDN1</accession>
<dbReference type="InterPro" id="IPR007730">
    <property type="entry name" value="SPOR-like_dom"/>
</dbReference>
<feature type="region of interest" description="Disordered" evidence="1">
    <location>
        <begin position="1"/>
        <end position="35"/>
    </location>
</feature>
<evidence type="ECO:0000313" key="5">
    <source>
        <dbReference type="Proteomes" id="UP000030302"/>
    </source>
</evidence>
<protein>
    <submittedName>
        <fullName evidence="4">DedD protein</fullName>
    </submittedName>
</protein>
<evidence type="ECO:0000313" key="4">
    <source>
        <dbReference type="EMBL" id="AIY41900.1"/>
    </source>
</evidence>
<feature type="domain" description="SPOR" evidence="3">
    <location>
        <begin position="252"/>
        <end position="330"/>
    </location>
</feature>
<dbReference type="GO" id="GO:0042834">
    <property type="term" value="F:peptidoglycan binding"/>
    <property type="evidence" value="ECO:0007669"/>
    <property type="project" value="InterPro"/>
</dbReference>
<dbReference type="GO" id="GO:0030428">
    <property type="term" value="C:cell septum"/>
    <property type="evidence" value="ECO:0007669"/>
    <property type="project" value="TreeGrafter"/>
</dbReference>
<dbReference type="GO" id="GO:0032506">
    <property type="term" value="P:cytokinetic process"/>
    <property type="evidence" value="ECO:0007669"/>
    <property type="project" value="TreeGrafter"/>
</dbReference>
<dbReference type="OrthoDB" id="8563804at2"/>
<dbReference type="Proteomes" id="UP000030302">
    <property type="component" value="Chromosome"/>
</dbReference>
<gene>
    <name evidence="4" type="primary">dedD</name>
    <name evidence="4" type="ORF">LT85_2742</name>
</gene>
<name>A0A0A1FDN1_9BURK</name>
<dbReference type="RefSeq" id="WP_038489587.1">
    <property type="nucleotide sequence ID" value="NZ_CP009962.1"/>
</dbReference>
<dbReference type="EMBL" id="CP009962">
    <property type="protein sequence ID" value="AIY41900.1"/>
    <property type="molecule type" value="Genomic_DNA"/>
</dbReference>